<gene>
    <name evidence="1" type="ORF">WQ57_15170</name>
</gene>
<evidence type="ECO:0000313" key="2">
    <source>
        <dbReference type="Proteomes" id="UP000034166"/>
    </source>
</evidence>
<dbReference type="RefSeq" id="WP_046524627.1">
    <property type="nucleotide sequence ID" value="NZ_LAYY01000016.1"/>
</dbReference>
<organism evidence="1 2">
    <name type="scientific">Mesobacillus campisalis</name>
    <dbReference type="NCBI Taxonomy" id="1408103"/>
    <lineage>
        <taxon>Bacteria</taxon>
        <taxon>Bacillati</taxon>
        <taxon>Bacillota</taxon>
        <taxon>Bacilli</taxon>
        <taxon>Bacillales</taxon>
        <taxon>Bacillaceae</taxon>
        <taxon>Mesobacillus</taxon>
    </lineage>
</organism>
<comment type="caution">
    <text evidence="1">The sequence shown here is derived from an EMBL/GenBank/DDBJ whole genome shotgun (WGS) entry which is preliminary data.</text>
</comment>
<sequence length="68" mass="7577">MAFGRKLPEEIVTAETKIWVCTSDDCNCWVRDNFKSSAVPACPICNSVMEETTKELEVVNNHSLNITG</sequence>
<protein>
    <submittedName>
        <fullName evidence="1">Cold-shock protein</fullName>
    </submittedName>
</protein>
<proteinExistence type="predicted"/>
<dbReference type="Proteomes" id="UP000034166">
    <property type="component" value="Unassembled WGS sequence"/>
</dbReference>
<reference evidence="1 2" key="1">
    <citation type="submission" date="2015-04" db="EMBL/GenBank/DDBJ databases">
        <title>Taxonomic description and genome sequence of Bacillus campisalis sp. nov., a novel member of the genus Bacillus isolated from solar saltern.</title>
        <authorList>
            <person name="Mathan Kumar R."/>
            <person name="Kaur G."/>
            <person name="Kumar A."/>
            <person name="Singh N.K."/>
            <person name="Kaur N."/>
            <person name="Kumar N."/>
            <person name="Mayilraj S."/>
        </authorList>
    </citation>
    <scope>NUCLEOTIDE SEQUENCE [LARGE SCALE GENOMIC DNA]</scope>
    <source>
        <strain evidence="1 2">SA2-6</strain>
    </source>
</reference>
<accession>A0A0M2ST43</accession>
<dbReference type="OrthoDB" id="1955171at2"/>
<dbReference type="PATRIC" id="fig|1408103.3.peg.3410"/>
<dbReference type="AlphaFoldDB" id="A0A0M2ST43"/>
<name>A0A0M2ST43_9BACI</name>
<keyword evidence="2" id="KW-1185">Reference proteome</keyword>
<dbReference type="Pfam" id="PF14169">
    <property type="entry name" value="YdjO"/>
    <property type="match status" value="1"/>
</dbReference>
<dbReference type="InterPro" id="IPR025916">
    <property type="entry name" value="YdjO"/>
</dbReference>
<evidence type="ECO:0000313" key="1">
    <source>
        <dbReference type="EMBL" id="KKK37303.1"/>
    </source>
</evidence>
<dbReference type="EMBL" id="LAYY01000016">
    <property type="protein sequence ID" value="KKK37303.1"/>
    <property type="molecule type" value="Genomic_DNA"/>
</dbReference>